<evidence type="ECO:0000256" key="23">
    <source>
        <dbReference type="ARBA" id="ARBA00045709"/>
    </source>
</evidence>
<feature type="transmembrane region" description="Helical" evidence="25">
    <location>
        <begin position="323"/>
        <end position="342"/>
    </location>
</feature>
<name>A0A7S4PYT4_9DINO</name>
<dbReference type="InterPro" id="IPR011701">
    <property type="entry name" value="MFS"/>
</dbReference>
<feature type="transmembrane region" description="Helical" evidence="25">
    <location>
        <begin position="275"/>
        <end position="291"/>
    </location>
</feature>
<evidence type="ECO:0000256" key="20">
    <source>
        <dbReference type="ARBA" id="ARBA00044924"/>
    </source>
</evidence>
<evidence type="ECO:0000256" key="10">
    <source>
        <dbReference type="ARBA" id="ARBA00044881"/>
    </source>
</evidence>
<evidence type="ECO:0000256" key="7">
    <source>
        <dbReference type="ARBA" id="ARBA00023228"/>
    </source>
</evidence>
<evidence type="ECO:0000256" key="1">
    <source>
        <dbReference type="ARBA" id="ARBA00004155"/>
    </source>
</evidence>
<evidence type="ECO:0000256" key="16">
    <source>
        <dbReference type="ARBA" id="ARBA00044900"/>
    </source>
</evidence>
<comment type="catalytic activity">
    <reaction evidence="16">
        <text>L-lysyl-L-lysine(out) = L-lysyl-L-lysine(in)</text>
        <dbReference type="Rhea" id="RHEA:79403"/>
        <dbReference type="ChEBI" id="CHEBI:229956"/>
    </reaction>
</comment>
<comment type="catalytic activity">
    <reaction evidence="12">
        <text>L-lysyl-L-alpha-amino acid(out) = L-lysyl-L-alpha-amino acid(in)</text>
        <dbReference type="Rhea" id="RHEA:79387"/>
        <dbReference type="ChEBI" id="CHEBI:229965"/>
    </reaction>
</comment>
<comment type="catalytic activity">
    <reaction evidence="11">
        <text>L-alpha-aminoacyl-L-histidine(out) = L-alpha-aminoacyl-L-histidine(in)</text>
        <dbReference type="Rhea" id="RHEA:79375"/>
        <dbReference type="ChEBI" id="CHEBI:229967"/>
    </reaction>
</comment>
<evidence type="ECO:0000256" key="3">
    <source>
        <dbReference type="ARBA" id="ARBA00022448"/>
    </source>
</evidence>
<feature type="transmembrane region" description="Helical" evidence="25">
    <location>
        <begin position="363"/>
        <end position="386"/>
    </location>
</feature>
<dbReference type="InterPro" id="IPR052187">
    <property type="entry name" value="MFSD1"/>
</dbReference>
<comment type="subunit">
    <text evidence="24">Homodimer. Interacts with lysosomal protein GLMP (via lumenal domain); the interaction starts while both proteins are still in the endoplasmic reticulum and is required for stabilization of MFSD1 in lysosomes but has no direct effect on its targeting to lysosomes or transporter activity.</text>
</comment>
<comment type="function">
    <text evidence="23">Lysosomal dipeptide uniporter that selectively exports lysine, arginine or histidine-containing dipeptides with a net positive charge from the lysosome lumen into the cytosol. Could play a role in a specific type of protein O-glycosylation indirectly regulating macrophages migration and tissue invasion. Also essential for liver homeostasis.</text>
</comment>
<evidence type="ECO:0000256" key="4">
    <source>
        <dbReference type="ARBA" id="ARBA00022692"/>
    </source>
</evidence>
<comment type="catalytic activity">
    <reaction evidence="20">
        <text>L-lysyl-glycine(out) = L-lysyl-glycine(in)</text>
        <dbReference type="Rhea" id="RHEA:79407"/>
        <dbReference type="ChEBI" id="CHEBI:191202"/>
    </reaction>
</comment>
<protein>
    <recommendedName>
        <fullName evidence="21">Lysosomal dipeptide transporter MFSD1</fullName>
    </recommendedName>
    <alternativeName>
        <fullName evidence="22">Major facilitator superfamily domain-containing protein 1</fullName>
    </alternativeName>
</protein>
<comment type="catalytic activity">
    <reaction evidence="17">
        <text>L-arginyl-glycine(out) = L-arginyl-glycine(in)</text>
        <dbReference type="Rhea" id="RHEA:79391"/>
        <dbReference type="ChEBI" id="CHEBI:229955"/>
    </reaction>
</comment>
<comment type="catalytic activity">
    <reaction evidence="8">
        <text>L-lysyl-L-alanine(out) = L-lysyl-L-alanine(in)</text>
        <dbReference type="Rhea" id="RHEA:79399"/>
        <dbReference type="ChEBI" id="CHEBI:229954"/>
    </reaction>
</comment>
<keyword evidence="4 25" id="KW-0812">Transmembrane</keyword>
<evidence type="ECO:0000256" key="12">
    <source>
        <dbReference type="ARBA" id="ARBA00044891"/>
    </source>
</evidence>
<evidence type="ECO:0000256" key="22">
    <source>
        <dbReference type="ARBA" id="ARBA00045018"/>
    </source>
</evidence>
<keyword evidence="3" id="KW-0813">Transport</keyword>
<organism evidence="26">
    <name type="scientific">Alexandrium monilatum</name>
    <dbReference type="NCBI Taxonomy" id="311494"/>
    <lineage>
        <taxon>Eukaryota</taxon>
        <taxon>Sar</taxon>
        <taxon>Alveolata</taxon>
        <taxon>Dinophyceae</taxon>
        <taxon>Gonyaulacales</taxon>
        <taxon>Pyrocystaceae</taxon>
        <taxon>Alexandrium</taxon>
    </lineage>
</organism>
<comment type="catalytic activity">
    <reaction evidence="13">
        <text>L-alpha-aminoacyl-L-lysine(out) = L-alpha-aminoacyl-L-lysine(in)</text>
        <dbReference type="Rhea" id="RHEA:79383"/>
        <dbReference type="ChEBI" id="CHEBI:229966"/>
    </reaction>
</comment>
<feature type="transmembrane region" description="Helical" evidence="25">
    <location>
        <begin position="298"/>
        <end position="317"/>
    </location>
</feature>
<evidence type="ECO:0000313" key="26">
    <source>
        <dbReference type="EMBL" id="CAE4565921.1"/>
    </source>
</evidence>
<feature type="transmembrane region" description="Helical" evidence="25">
    <location>
        <begin position="84"/>
        <end position="105"/>
    </location>
</feature>
<comment type="similarity">
    <text evidence="2">Belongs to the major facilitator superfamily.</text>
</comment>
<evidence type="ECO:0000256" key="19">
    <source>
        <dbReference type="ARBA" id="ARBA00044919"/>
    </source>
</evidence>
<dbReference type="EMBL" id="HBNR01008428">
    <property type="protein sequence ID" value="CAE4565921.1"/>
    <property type="molecule type" value="Transcribed_RNA"/>
</dbReference>
<evidence type="ECO:0000256" key="11">
    <source>
        <dbReference type="ARBA" id="ARBA00044884"/>
    </source>
</evidence>
<feature type="transmembrane region" description="Helical" evidence="25">
    <location>
        <begin position="53"/>
        <end position="77"/>
    </location>
</feature>
<keyword evidence="7" id="KW-0458">Lysosome</keyword>
<evidence type="ECO:0000256" key="13">
    <source>
        <dbReference type="ARBA" id="ARBA00044893"/>
    </source>
</evidence>
<evidence type="ECO:0000256" key="9">
    <source>
        <dbReference type="ARBA" id="ARBA00044878"/>
    </source>
</evidence>
<dbReference type="Pfam" id="PF07690">
    <property type="entry name" value="MFS_1"/>
    <property type="match status" value="1"/>
</dbReference>
<reference evidence="26" key="1">
    <citation type="submission" date="2021-01" db="EMBL/GenBank/DDBJ databases">
        <authorList>
            <person name="Corre E."/>
            <person name="Pelletier E."/>
            <person name="Niang G."/>
            <person name="Scheremetjew M."/>
            <person name="Finn R."/>
            <person name="Kale V."/>
            <person name="Holt S."/>
            <person name="Cochrane G."/>
            <person name="Meng A."/>
            <person name="Brown T."/>
            <person name="Cohen L."/>
        </authorList>
    </citation>
    <scope>NUCLEOTIDE SEQUENCE</scope>
    <source>
        <strain evidence="26">CCMP3105</strain>
    </source>
</reference>
<proteinExistence type="inferred from homology"/>
<dbReference type="SUPFAM" id="SSF103473">
    <property type="entry name" value="MFS general substrate transporter"/>
    <property type="match status" value="1"/>
</dbReference>
<dbReference type="GO" id="GO:0022857">
    <property type="term" value="F:transmembrane transporter activity"/>
    <property type="evidence" value="ECO:0007669"/>
    <property type="project" value="InterPro"/>
</dbReference>
<keyword evidence="6 25" id="KW-0472">Membrane</keyword>
<dbReference type="InterPro" id="IPR036259">
    <property type="entry name" value="MFS_trans_sf"/>
</dbReference>
<evidence type="ECO:0000256" key="18">
    <source>
        <dbReference type="ARBA" id="ARBA00044912"/>
    </source>
</evidence>
<evidence type="ECO:0000256" key="25">
    <source>
        <dbReference type="SAM" id="Phobius"/>
    </source>
</evidence>
<evidence type="ECO:0000256" key="14">
    <source>
        <dbReference type="ARBA" id="ARBA00044898"/>
    </source>
</evidence>
<evidence type="ECO:0000256" key="5">
    <source>
        <dbReference type="ARBA" id="ARBA00022989"/>
    </source>
</evidence>
<feature type="transmembrane region" description="Helical" evidence="25">
    <location>
        <begin position="392"/>
        <end position="412"/>
    </location>
</feature>
<feature type="transmembrane region" description="Helical" evidence="25">
    <location>
        <begin position="177"/>
        <end position="198"/>
    </location>
</feature>
<evidence type="ECO:0000256" key="24">
    <source>
        <dbReference type="ARBA" id="ARBA00046376"/>
    </source>
</evidence>
<feature type="transmembrane region" description="Helical" evidence="25">
    <location>
        <begin position="232"/>
        <end position="255"/>
    </location>
</feature>
<gene>
    <name evidence="26" type="ORF">AMON00008_LOCUS5540</name>
</gene>
<dbReference type="PANTHER" id="PTHR23512:SF3">
    <property type="entry name" value="MAJOR FACILITATOR SUPERFAMILY DOMAIN-CONTAINING PROTEIN 1"/>
    <property type="match status" value="1"/>
</dbReference>
<comment type="subcellular location">
    <subcellularLocation>
        <location evidence="1">Lysosome membrane</location>
        <topology evidence="1">Multi-pass membrane protein</topology>
    </subcellularLocation>
</comment>
<evidence type="ECO:0000256" key="2">
    <source>
        <dbReference type="ARBA" id="ARBA00008335"/>
    </source>
</evidence>
<comment type="catalytic activity">
    <reaction evidence="9">
        <text>L-histidyl-glycine(out) = L-histidyl-glycine(in)</text>
        <dbReference type="Rhea" id="RHEA:79395"/>
        <dbReference type="ChEBI" id="CHEBI:229957"/>
    </reaction>
</comment>
<evidence type="ECO:0000256" key="21">
    <source>
        <dbReference type="ARBA" id="ARBA00044985"/>
    </source>
</evidence>
<comment type="catalytic activity">
    <reaction evidence="19">
        <text>L-alanyl-L-lysine(out) = L-alanyl-L-lysine(in)</text>
        <dbReference type="Rhea" id="RHEA:79415"/>
        <dbReference type="ChEBI" id="CHEBI:192470"/>
    </reaction>
</comment>
<evidence type="ECO:0000256" key="6">
    <source>
        <dbReference type="ARBA" id="ARBA00023136"/>
    </source>
</evidence>
<comment type="catalytic activity">
    <reaction evidence="10">
        <text>L-alpha-aminoacyl-L-arginine(out) = L-alpha-aminoacyl-L-arginine(in)</text>
        <dbReference type="Rhea" id="RHEA:79367"/>
        <dbReference type="ChEBI" id="CHEBI:229968"/>
    </reaction>
</comment>
<evidence type="ECO:0000256" key="8">
    <source>
        <dbReference type="ARBA" id="ARBA00044876"/>
    </source>
</evidence>
<dbReference type="Gene3D" id="1.20.1250.20">
    <property type="entry name" value="MFS general substrate transporter like domains"/>
    <property type="match status" value="2"/>
</dbReference>
<dbReference type="PANTHER" id="PTHR23512">
    <property type="entry name" value="MAJOR FACILITATOR SUPERFAMILY DOMAIN-CONTAINING PROTEIN 1"/>
    <property type="match status" value="1"/>
</dbReference>
<evidence type="ECO:0000256" key="15">
    <source>
        <dbReference type="ARBA" id="ARBA00044899"/>
    </source>
</evidence>
<dbReference type="AlphaFoldDB" id="A0A7S4PYT4"/>
<sequence length="445" mass="48365">MCSNVSKMSSMRAMAISALFGWIVSSVYFAFHEPGALEVQMTREYEWTPEEHGLLFTAYSIPPCWMTSVAGVMITYYGLKRVGLCLLSFLVTGVLVGAVASSLALSSEARLFWWFIGRLLVGVGGEAMVTWQQAACSQWFSGEHIGKSMSTALAVQQVVGSALSFMVLPAFGTVQGGAWACVVFCTFCLMCLGVYVLVEKSHQPYLRAKRMATRRTSWADTNIWTMMKTFPLTFWAQLLVIFFADTVLYTAANYFPAWLEEVYHMGDEEAGLCTSIMYWMGVFAPLAGMLTDKYGLRLTAQVVTTLTIGVVFLALYLAPPGLLSPYLAIGAVGLLFSVVEYNSYTVLEATWRNVKGEPEGIGFGLLGFALNTGLATLPELVGAIAMRTGTTAHQTAVFACWMFGACAVSAAMRCMPDGDGLDSVGAPAAEQLADDRCERLLPGDK</sequence>
<comment type="catalytic activity">
    <reaction evidence="15">
        <text>L-arginyl-L-alpha-amino acid(out) = L-arginyl-L-alpha-amino acid(in)</text>
        <dbReference type="Rhea" id="RHEA:79371"/>
        <dbReference type="ChEBI" id="CHEBI:84315"/>
    </reaction>
</comment>
<dbReference type="GO" id="GO:0005765">
    <property type="term" value="C:lysosomal membrane"/>
    <property type="evidence" value="ECO:0007669"/>
    <property type="project" value="UniProtKB-SubCell"/>
</dbReference>
<evidence type="ECO:0000256" key="17">
    <source>
        <dbReference type="ARBA" id="ARBA00044903"/>
    </source>
</evidence>
<accession>A0A7S4PYT4</accession>
<keyword evidence="5 25" id="KW-1133">Transmembrane helix</keyword>
<comment type="catalytic activity">
    <reaction evidence="14">
        <text>L-aspartyl-L-lysine(out) = L-aspartyl-L-lysine(in)</text>
        <dbReference type="Rhea" id="RHEA:79411"/>
        <dbReference type="ChEBI" id="CHEBI:229953"/>
    </reaction>
</comment>
<comment type="catalytic activity">
    <reaction evidence="18">
        <text>L-histidyl-L-alpha-amino acid(out) = L-histidyl-L-alpha-amino acid(in)</text>
        <dbReference type="Rhea" id="RHEA:79379"/>
        <dbReference type="ChEBI" id="CHEBI:229964"/>
    </reaction>
</comment>